<dbReference type="EMBL" id="CAFBRD010000006">
    <property type="protein sequence ID" value="CAB5073810.1"/>
    <property type="molecule type" value="Genomic_DNA"/>
</dbReference>
<dbReference type="EMBL" id="CAEUNJ010000094">
    <property type="protein sequence ID" value="CAB4372663.1"/>
    <property type="molecule type" value="Genomic_DNA"/>
</dbReference>
<evidence type="ECO:0000313" key="2">
    <source>
        <dbReference type="EMBL" id="CAB4338335.1"/>
    </source>
</evidence>
<dbReference type="EMBL" id="CAEZVC010000028">
    <property type="protein sequence ID" value="CAB4619509.1"/>
    <property type="molecule type" value="Genomic_DNA"/>
</dbReference>
<accession>A0A6J5Z6Q0</accession>
<name>A0A6J5Z6Q0_9ZZZZ</name>
<comment type="similarity">
    <text evidence="1">Belongs to the enoyl-CoA hydratase/isomerase family.</text>
</comment>
<dbReference type="EMBL" id="CAFAAD010000008">
    <property type="protein sequence ID" value="CAB4782410.1"/>
    <property type="molecule type" value="Genomic_DNA"/>
</dbReference>
<dbReference type="InterPro" id="IPR029045">
    <property type="entry name" value="ClpP/crotonase-like_dom_sf"/>
</dbReference>
<dbReference type="InterPro" id="IPR014748">
    <property type="entry name" value="Enoyl-CoA_hydra_C"/>
</dbReference>
<evidence type="ECO:0000256" key="1">
    <source>
        <dbReference type="ARBA" id="ARBA00005254"/>
    </source>
</evidence>
<organism evidence="2">
    <name type="scientific">freshwater metagenome</name>
    <dbReference type="NCBI Taxonomy" id="449393"/>
    <lineage>
        <taxon>unclassified sequences</taxon>
        <taxon>metagenomes</taxon>
        <taxon>ecological metagenomes</taxon>
    </lineage>
</organism>
<sequence>MARTIDTGTNDLLAELHDDGVLVATLNRPDTRNAFSGAMGRALGDIYRMADTDDSVRVVVLTGTPPAFCAGADFSSGSDVFERSDAPAFSANPVNPPAWRIRKPVIAAVNGHAIGVGFTLTLHCDLRFMARDAKYGIVQVRRGVMPDAMSHWTLPRLVGLANAADLLLTGRTFTGDEARELGVASRVLDNDDVLPHALEVAHDMAVNTAPVSVAVSKKLLWGTFSMTPDQVDRAETDLHHHLMGEADAREGVMAFLERRDPQWSLTVNDNWPDEWPTPGDIT</sequence>
<dbReference type="EMBL" id="CAFBNJ010000019">
    <property type="protein sequence ID" value="CAB4946462.1"/>
    <property type="molecule type" value="Genomic_DNA"/>
</dbReference>
<dbReference type="AlphaFoldDB" id="A0A6J5Z6Q0"/>
<dbReference type="PANTHER" id="PTHR43802:SF1">
    <property type="entry name" value="IP11341P-RELATED"/>
    <property type="match status" value="1"/>
</dbReference>
<evidence type="ECO:0000313" key="4">
    <source>
        <dbReference type="EMBL" id="CAB4580580.1"/>
    </source>
</evidence>
<dbReference type="EMBL" id="CAEZTY010000014">
    <property type="protein sequence ID" value="CAB4580580.1"/>
    <property type="molecule type" value="Genomic_DNA"/>
</dbReference>
<dbReference type="EMBL" id="CAEZXY010000003">
    <property type="protein sequence ID" value="CAB4694333.1"/>
    <property type="molecule type" value="Genomic_DNA"/>
</dbReference>
<dbReference type="CDD" id="cd06558">
    <property type="entry name" value="crotonase-like"/>
    <property type="match status" value="1"/>
</dbReference>
<protein>
    <submittedName>
        <fullName evidence="2">Unannotated protein</fullName>
    </submittedName>
</protein>
<evidence type="ECO:0000313" key="6">
    <source>
        <dbReference type="EMBL" id="CAB4694333.1"/>
    </source>
</evidence>
<reference evidence="2" key="1">
    <citation type="submission" date="2020-05" db="EMBL/GenBank/DDBJ databases">
        <authorList>
            <person name="Chiriac C."/>
            <person name="Salcher M."/>
            <person name="Ghai R."/>
            <person name="Kavagutti S V."/>
        </authorList>
    </citation>
    <scope>NUCLEOTIDE SEQUENCE</scope>
</reference>
<evidence type="ECO:0000313" key="7">
    <source>
        <dbReference type="EMBL" id="CAB4782410.1"/>
    </source>
</evidence>
<gene>
    <name evidence="4" type="ORF">UFOPK1762_00580</name>
    <name evidence="5" type="ORF">UFOPK1906_00643</name>
    <name evidence="6" type="ORF">UFOPK2624_00166</name>
    <name evidence="7" type="ORF">UFOPK2969_00185</name>
    <name evidence="2" type="ORF">UFOPK3331_00761</name>
    <name evidence="8" type="ORF">UFOPK3785_00546</name>
    <name evidence="3" type="ORF">UFOPK4201_01710</name>
    <name evidence="9" type="ORF">UFOPK4371_00220</name>
</gene>
<dbReference type="EMBL" id="CAESAL010000019">
    <property type="protein sequence ID" value="CAB4338335.1"/>
    <property type="molecule type" value="Genomic_DNA"/>
</dbReference>
<evidence type="ECO:0000313" key="9">
    <source>
        <dbReference type="EMBL" id="CAB5073810.1"/>
    </source>
</evidence>
<dbReference type="Gene3D" id="3.90.226.10">
    <property type="entry name" value="2-enoyl-CoA Hydratase, Chain A, domain 1"/>
    <property type="match status" value="1"/>
</dbReference>
<dbReference type="PANTHER" id="PTHR43802">
    <property type="entry name" value="ENOYL-COA HYDRATASE"/>
    <property type="match status" value="1"/>
</dbReference>
<evidence type="ECO:0000313" key="5">
    <source>
        <dbReference type="EMBL" id="CAB4619509.1"/>
    </source>
</evidence>
<dbReference type="InterPro" id="IPR001753">
    <property type="entry name" value="Enoyl-CoA_hydra/iso"/>
</dbReference>
<dbReference type="Pfam" id="PF00378">
    <property type="entry name" value="ECH_1"/>
    <property type="match status" value="1"/>
</dbReference>
<dbReference type="Gene3D" id="1.10.12.10">
    <property type="entry name" value="Lyase 2-enoyl-coa Hydratase, Chain A, domain 2"/>
    <property type="match status" value="1"/>
</dbReference>
<evidence type="ECO:0000313" key="3">
    <source>
        <dbReference type="EMBL" id="CAB4372663.1"/>
    </source>
</evidence>
<dbReference type="SUPFAM" id="SSF52096">
    <property type="entry name" value="ClpP/crotonase"/>
    <property type="match status" value="1"/>
</dbReference>
<evidence type="ECO:0000313" key="8">
    <source>
        <dbReference type="EMBL" id="CAB4946462.1"/>
    </source>
</evidence>
<proteinExistence type="inferred from homology"/>